<dbReference type="EMBL" id="DS547093">
    <property type="protein sequence ID" value="EDR13847.1"/>
    <property type="molecule type" value="Genomic_DNA"/>
</dbReference>
<feature type="region of interest" description="Disordered" evidence="1">
    <location>
        <begin position="18"/>
        <end position="49"/>
    </location>
</feature>
<dbReference type="Proteomes" id="UP000001194">
    <property type="component" value="Unassembled WGS sequence"/>
</dbReference>
<name>B0CW36_LACBS</name>
<evidence type="ECO:0000313" key="2">
    <source>
        <dbReference type="EMBL" id="EDR13847.1"/>
    </source>
</evidence>
<protein>
    <submittedName>
        <fullName evidence="2">Predicted protein</fullName>
    </submittedName>
</protein>
<sequence length="410" mass="44823">MSFSDLSIFNKLLFTRPNVPSTPEIRSPTLPGHYPSSAFRPPTTPLSRPRMNALANDVYEPGGGDVNVQPLATTRHRQKSRAMEVSSSDEDETHWANATSQFQEGLDPEDLNTIGGAGQLAAAQNIQHALGEMIQRMIRIDLDTGTAISQSGFPHANLYFISTQPSTSTFPAASSLVPAAPIAPAAAPPSSSAPPVTVEIEVVTDQVRTIGNNNSHVHGFFRFEAPPTSALEDQKFTYGDVFEHSTPDQGGGFEASTTFMIWQYREDTWVNVTDGYNHGKIHHPSIPGYVLVPSTAREPKPTYILLKSFNDRKRSGLRCGGDHEANAVRNELAAAAWEYQYVSLPIADPYFLQLQPWAFCSSSEFSSVRLRVWAWRFLESVAADVAANLKSGGLSLLHASHSLLKDSRAD</sequence>
<dbReference type="AlphaFoldDB" id="B0CW36"/>
<dbReference type="KEGG" id="lbc:LACBIDRAFT_323092"/>
<keyword evidence="3" id="KW-1185">Reference proteome</keyword>
<organism evidence="3">
    <name type="scientific">Laccaria bicolor (strain S238N-H82 / ATCC MYA-4686)</name>
    <name type="common">Bicoloured deceiver</name>
    <name type="synonym">Laccaria laccata var. bicolor</name>
    <dbReference type="NCBI Taxonomy" id="486041"/>
    <lineage>
        <taxon>Eukaryota</taxon>
        <taxon>Fungi</taxon>
        <taxon>Dikarya</taxon>
        <taxon>Basidiomycota</taxon>
        <taxon>Agaricomycotina</taxon>
        <taxon>Agaricomycetes</taxon>
        <taxon>Agaricomycetidae</taxon>
        <taxon>Agaricales</taxon>
        <taxon>Agaricineae</taxon>
        <taxon>Hydnangiaceae</taxon>
        <taxon>Laccaria</taxon>
    </lineage>
</organism>
<accession>B0CW36</accession>
<evidence type="ECO:0000313" key="3">
    <source>
        <dbReference type="Proteomes" id="UP000001194"/>
    </source>
</evidence>
<proteinExistence type="predicted"/>
<dbReference type="GeneID" id="6071773"/>
<dbReference type="InParanoid" id="B0CW36"/>
<dbReference type="RefSeq" id="XP_001876345.1">
    <property type="nucleotide sequence ID" value="XM_001876310.1"/>
</dbReference>
<gene>
    <name evidence="2" type="ORF">LACBIDRAFT_323092</name>
</gene>
<dbReference type="OrthoDB" id="10554190at2759"/>
<feature type="region of interest" description="Disordered" evidence="1">
    <location>
        <begin position="75"/>
        <end position="94"/>
    </location>
</feature>
<evidence type="ECO:0000256" key="1">
    <source>
        <dbReference type="SAM" id="MobiDB-lite"/>
    </source>
</evidence>
<dbReference type="HOGENOM" id="CLU_582733_0_0_1"/>
<reference evidence="2 3" key="1">
    <citation type="journal article" date="2008" name="Nature">
        <title>The genome of Laccaria bicolor provides insights into mycorrhizal symbiosis.</title>
        <authorList>
            <person name="Martin F."/>
            <person name="Aerts A."/>
            <person name="Ahren D."/>
            <person name="Brun A."/>
            <person name="Danchin E.G.J."/>
            <person name="Duchaussoy F."/>
            <person name="Gibon J."/>
            <person name="Kohler A."/>
            <person name="Lindquist E."/>
            <person name="Pereda V."/>
            <person name="Salamov A."/>
            <person name="Shapiro H.J."/>
            <person name="Wuyts J."/>
            <person name="Blaudez D."/>
            <person name="Buee M."/>
            <person name="Brokstein P."/>
            <person name="Canbaeck B."/>
            <person name="Cohen D."/>
            <person name="Courty P.E."/>
            <person name="Coutinho P.M."/>
            <person name="Delaruelle C."/>
            <person name="Detter J.C."/>
            <person name="Deveau A."/>
            <person name="DiFazio S."/>
            <person name="Duplessis S."/>
            <person name="Fraissinet-Tachet L."/>
            <person name="Lucic E."/>
            <person name="Frey-Klett P."/>
            <person name="Fourrey C."/>
            <person name="Feussner I."/>
            <person name="Gay G."/>
            <person name="Grimwood J."/>
            <person name="Hoegger P.J."/>
            <person name="Jain P."/>
            <person name="Kilaru S."/>
            <person name="Labbe J."/>
            <person name="Lin Y.C."/>
            <person name="Legue V."/>
            <person name="Le Tacon F."/>
            <person name="Marmeisse R."/>
            <person name="Melayah D."/>
            <person name="Montanini B."/>
            <person name="Muratet M."/>
            <person name="Nehls U."/>
            <person name="Niculita-Hirzel H."/>
            <person name="Oudot-Le Secq M.P."/>
            <person name="Peter M."/>
            <person name="Quesneville H."/>
            <person name="Rajashekar B."/>
            <person name="Reich M."/>
            <person name="Rouhier N."/>
            <person name="Schmutz J."/>
            <person name="Yin T."/>
            <person name="Chalot M."/>
            <person name="Henrissat B."/>
            <person name="Kuees U."/>
            <person name="Lucas S."/>
            <person name="Van de Peer Y."/>
            <person name="Podila G.K."/>
            <person name="Polle A."/>
            <person name="Pukkila P.J."/>
            <person name="Richardson P.M."/>
            <person name="Rouze P."/>
            <person name="Sanders I.R."/>
            <person name="Stajich J.E."/>
            <person name="Tunlid A."/>
            <person name="Tuskan G."/>
            <person name="Grigoriev I.V."/>
        </authorList>
    </citation>
    <scope>NUCLEOTIDE SEQUENCE [LARGE SCALE GENOMIC DNA]</scope>
    <source>
        <strain evidence="3">S238N-H82 / ATCC MYA-4686</strain>
    </source>
</reference>